<dbReference type="OrthoDB" id="179563at2"/>
<feature type="domain" description="Alpha-N-acetylglucosaminidase N-terminal" evidence="4">
    <location>
        <begin position="23"/>
        <end position="95"/>
    </location>
</feature>
<dbReference type="Pfam" id="PF12972">
    <property type="entry name" value="NAGLU_C"/>
    <property type="match status" value="1"/>
</dbReference>
<dbReference type="RefSeq" id="WP_069378010.1">
    <property type="nucleotide sequence ID" value="NZ_CP017141.1"/>
</dbReference>
<feature type="chain" id="PRO_5009098373" description="Alpha-N-acetylglucosaminidase" evidence="2">
    <location>
        <begin position="19"/>
        <end position="715"/>
    </location>
</feature>
<organism evidence="6 7">
    <name type="scientific">Pedobacter steynii</name>
    <dbReference type="NCBI Taxonomy" id="430522"/>
    <lineage>
        <taxon>Bacteria</taxon>
        <taxon>Pseudomonadati</taxon>
        <taxon>Bacteroidota</taxon>
        <taxon>Sphingobacteriia</taxon>
        <taxon>Sphingobacteriales</taxon>
        <taxon>Sphingobacteriaceae</taxon>
        <taxon>Pedobacter</taxon>
    </lineage>
</organism>
<dbReference type="Pfam" id="PF05089">
    <property type="entry name" value="NAGLU"/>
    <property type="match status" value="1"/>
</dbReference>
<evidence type="ECO:0008006" key="8">
    <source>
        <dbReference type="Google" id="ProtNLM"/>
    </source>
</evidence>
<evidence type="ECO:0000256" key="1">
    <source>
        <dbReference type="ARBA" id="ARBA00022801"/>
    </source>
</evidence>
<dbReference type="Gene3D" id="3.30.379.10">
    <property type="entry name" value="Chitobiase/beta-hexosaminidase domain 2-like"/>
    <property type="match status" value="1"/>
</dbReference>
<proteinExistence type="predicted"/>
<evidence type="ECO:0000259" key="3">
    <source>
        <dbReference type="Pfam" id="PF05089"/>
    </source>
</evidence>
<name>A0A1D7QCK3_9SPHI</name>
<accession>A0A1D7QCK3</accession>
<sequence length="715" mass="83136">MRKFTCLLLFLIPLELLARQFKPVQDLIKRRTPWLINQVVFKPLKSDQKDLFELQSIGSKLIISASGPNAAAVGLNWYLKYYCHRSMSHMGDNLAPVYPIPVVKEKVRVEAPAKYRYALNYCTYNYTMSFYDWKDWEHELDWMALNGVNLMLTVNGMEAVWQNTLKQIGYSDQEINDFLVGPAYTAWWLMGNIQSWGGPMPQSQIDGRKMLQQKMMRRMKEFGIEPVLQGFYGMVPGSLKEKSKAKIIDQKTWGAFKRPDILVPGYPDFSRIAGIYYKELQKAYGKNIRFFAGDPFHEGGITEGIDLKEAGKSIQTEMQRSFPGSTWVLQGWQDNPKQKMLDGLDKSHILVQELFGEFTNNWEKRNGYDSTPFIWCVVNNFGERPGVYGKLQRFADEVDRIRKGPYKEVLKGVGVMPEGLNNNPPVYDLMLELGWRKDHVEVKNWLTDYTKYRYGSSDQHIQQAWQGFLETIYQSIPGYQEGASESVFCIRPALDSKPASRWGTRVRTYDLAKFKEAALEFAKAAPDFKSSDTYQIDLINMLRQVLANDGERVFEAMVKAYNDKNTAQFSRFSAQFLDMIRLTDDLLSSHPYYQLNTYKTQALNLGKTEEEKRLNIKNAMMLITYWGENIPAEDNLHEYAYKEWGGLMKDYYQVRWEMYIAHLQSNLQGKNTQAPDFFWWERAWVEKNMELRPEMPAKTLDQVTAEILKLKIDVQ</sequence>
<evidence type="ECO:0000313" key="6">
    <source>
        <dbReference type="EMBL" id="AOM76314.1"/>
    </source>
</evidence>
<dbReference type="AlphaFoldDB" id="A0A1D7QCK3"/>
<evidence type="ECO:0000259" key="4">
    <source>
        <dbReference type="Pfam" id="PF12971"/>
    </source>
</evidence>
<dbReference type="Gene3D" id="3.20.20.80">
    <property type="entry name" value="Glycosidases"/>
    <property type="match status" value="1"/>
</dbReference>
<feature type="signal peptide" evidence="2">
    <location>
        <begin position="1"/>
        <end position="18"/>
    </location>
</feature>
<dbReference type="Pfam" id="PF12971">
    <property type="entry name" value="NAGLU_N"/>
    <property type="match status" value="1"/>
</dbReference>
<dbReference type="EMBL" id="CP017141">
    <property type="protein sequence ID" value="AOM76314.1"/>
    <property type="molecule type" value="Genomic_DNA"/>
</dbReference>
<dbReference type="InterPro" id="IPR024732">
    <property type="entry name" value="NAGLU_C"/>
</dbReference>
<keyword evidence="2" id="KW-0732">Signal</keyword>
<feature type="domain" description="Alpha-N-acetylglucosaminidase C-terminal" evidence="5">
    <location>
        <begin position="445"/>
        <end position="694"/>
    </location>
</feature>
<dbReference type="Gene3D" id="1.20.120.670">
    <property type="entry name" value="N-acetyl-b-d-glucoasminidase"/>
    <property type="match status" value="1"/>
</dbReference>
<dbReference type="InterPro" id="IPR024733">
    <property type="entry name" value="NAGLU_tim-barrel"/>
</dbReference>
<dbReference type="Proteomes" id="UP000094313">
    <property type="component" value="Chromosome"/>
</dbReference>
<dbReference type="GO" id="GO:0016787">
    <property type="term" value="F:hydrolase activity"/>
    <property type="evidence" value="ECO:0007669"/>
    <property type="project" value="UniProtKB-KW"/>
</dbReference>
<gene>
    <name evidence="6" type="ORF">BFS30_03565</name>
</gene>
<dbReference type="InterPro" id="IPR007781">
    <property type="entry name" value="NAGLU"/>
</dbReference>
<dbReference type="InterPro" id="IPR024240">
    <property type="entry name" value="NAGLU_N"/>
</dbReference>
<evidence type="ECO:0000313" key="7">
    <source>
        <dbReference type="Proteomes" id="UP000094313"/>
    </source>
</evidence>
<dbReference type="PANTHER" id="PTHR12872">
    <property type="entry name" value="ALPHA-N-ACETYLGLUCOSAMINIDASE"/>
    <property type="match status" value="1"/>
</dbReference>
<dbReference type="KEGG" id="psty:BFS30_03565"/>
<evidence type="ECO:0000256" key="2">
    <source>
        <dbReference type="SAM" id="SignalP"/>
    </source>
</evidence>
<evidence type="ECO:0000259" key="5">
    <source>
        <dbReference type="Pfam" id="PF12972"/>
    </source>
</evidence>
<reference evidence="6 7" key="1">
    <citation type="submission" date="2016-08" db="EMBL/GenBank/DDBJ databases">
        <authorList>
            <person name="Seilhamer J.J."/>
        </authorList>
    </citation>
    <scope>NUCLEOTIDE SEQUENCE [LARGE SCALE GENOMIC DNA]</scope>
    <source>
        <strain evidence="6 7">DX4</strain>
    </source>
</reference>
<feature type="domain" description="Alpha-N-acetylglucosaminidase tim-barrel" evidence="3">
    <location>
        <begin position="116"/>
        <end position="437"/>
    </location>
</feature>
<protein>
    <recommendedName>
        <fullName evidence="8">Alpha-N-acetylglucosaminidase</fullName>
    </recommendedName>
</protein>
<dbReference type="PANTHER" id="PTHR12872:SF1">
    <property type="entry name" value="ALPHA-N-ACETYLGLUCOSAMINIDASE"/>
    <property type="match status" value="1"/>
</dbReference>
<keyword evidence="7" id="KW-1185">Reference proteome</keyword>
<keyword evidence="1" id="KW-0378">Hydrolase</keyword>
<dbReference type="GO" id="GO:0005975">
    <property type="term" value="P:carbohydrate metabolic process"/>
    <property type="evidence" value="ECO:0007669"/>
    <property type="project" value="UniProtKB-ARBA"/>
</dbReference>
<dbReference type="InterPro" id="IPR029018">
    <property type="entry name" value="Hex-like_dom2"/>
</dbReference>